<proteinExistence type="predicted"/>
<feature type="domain" description="DUF5916" evidence="1">
    <location>
        <begin position="237"/>
        <end position="828"/>
    </location>
</feature>
<organism evidence="2 3">
    <name type="scientific">Roseivirga thermotolerans</name>
    <dbReference type="NCBI Taxonomy" id="1758176"/>
    <lineage>
        <taxon>Bacteria</taxon>
        <taxon>Pseudomonadati</taxon>
        <taxon>Bacteroidota</taxon>
        <taxon>Cytophagia</taxon>
        <taxon>Cytophagales</taxon>
        <taxon>Roseivirgaceae</taxon>
        <taxon>Roseivirga</taxon>
    </lineage>
</organism>
<evidence type="ECO:0000259" key="1">
    <source>
        <dbReference type="Pfam" id="PF19313"/>
    </source>
</evidence>
<name>A0ABQ3IBU7_9BACT</name>
<dbReference type="SUPFAM" id="SSF49344">
    <property type="entry name" value="CBD9-like"/>
    <property type="match status" value="1"/>
</dbReference>
<dbReference type="EMBL" id="BNAG01000005">
    <property type="protein sequence ID" value="GHE74358.1"/>
    <property type="molecule type" value="Genomic_DNA"/>
</dbReference>
<keyword evidence="3" id="KW-1185">Reference proteome</keyword>
<dbReference type="CDD" id="cd09618">
    <property type="entry name" value="CBM9_like_2"/>
    <property type="match status" value="1"/>
</dbReference>
<dbReference type="Proteomes" id="UP000658258">
    <property type="component" value="Unassembled WGS sequence"/>
</dbReference>
<evidence type="ECO:0000313" key="3">
    <source>
        <dbReference type="Proteomes" id="UP000658258"/>
    </source>
</evidence>
<protein>
    <recommendedName>
        <fullName evidence="1">DUF5916 domain-containing protein</fullName>
    </recommendedName>
</protein>
<evidence type="ECO:0000313" key="2">
    <source>
        <dbReference type="EMBL" id="GHE74358.1"/>
    </source>
</evidence>
<dbReference type="InterPro" id="IPR045670">
    <property type="entry name" value="DUF5916"/>
</dbReference>
<comment type="caution">
    <text evidence="2">The sequence shown here is derived from an EMBL/GenBank/DDBJ whole genome shotgun (WGS) entry which is preliminary data.</text>
</comment>
<gene>
    <name evidence="2" type="ORF">GCM10011340_33570</name>
</gene>
<reference evidence="3" key="1">
    <citation type="journal article" date="2019" name="Int. J. Syst. Evol. Microbiol.">
        <title>The Global Catalogue of Microorganisms (GCM) 10K type strain sequencing project: providing services to taxonomists for standard genome sequencing and annotation.</title>
        <authorList>
            <consortium name="The Broad Institute Genomics Platform"/>
            <consortium name="The Broad Institute Genome Sequencing Center for Infectious Disease"/>
            <person name="Wu L."/>
            <person name="Ma J."/>
        </authorList>
    </citation>
    <scope>NUCLEOTIDE SEQUENCE [LARGE SCALE GENOMIC DNA]</scope>
    <source>
        <strain evidence="3">CGMCC 1.15111</strain>
    </source>
</reference>
<accession>A0ABQ3IBU7</accession>
<dbReference type="Gene3D" id="2.60.40.1190">
    <property type="match status" value="1"/>
</dbReference>
<sequence>MLLPDMKRSILLLLLLTSLNFGVAQVQPKSFNAVRTTEKIKIDGVFDEASWQEAPVLTDFVQRRPNPGAPSQRKTEVRLMYDDEAVYIAAKIYEDRDQVFNILTNRDNIGNSDYFGVAIDPFKAGLNGVGLFVTVAGVQYDALYSNGGNERIWRNDNDWNAVWLSDTKINDDHWTAEFKIPYAVLRFNSREVQEWGINFFRKSTALNEDSFWNPIDPQIDGFLNQAGVVKNLRNIETPTRLFFYPYVSTVVSRSTATGFVEPQFNGGMDIKYGINDAFTLDATLIPDFSGVRSDNQVLNLSPFEVRFDENRQFFTEGVELFNKAGLFYSRRIGSTFGNLTEELNDNETIIVRPQAAQLINASKITGRTNSGLGIGFFNALTERTFITVQDTETGAVREIEADPLTNFNVIVLDQNLKNNSSLTLTNTNVLRGKNADDANVTGLNFNLNDESLTWRVRGFYAYSQIASHNIENNNIDRKTGYKYNIGFSKTRGNFQFGVNRNVETDDYDINDLGFLRRANRIDHELNLSYLQFEPKGIFNDYRYGVRLEHNKLYNPNMFSEFQVSANFGGSFRNFWGFSVDANTNPVESNDYFEARVPGYIFKRPESYSFGARLNTDSRKNFRLSGRLRFWKRPDWDQVDNSANIGARLRMGTRVEINHNVDYSFRENERGYVRRIYDNSGALEHVVFGIRNVRNLTNTLSSSYIFTNRMGITFRMRHYWSRVEYNDFLELTEDDRLQDIDYTGTDSTTGEPLHNRNFNQFNIDMEYNWQFLPGSEVRVIWKRSIGTDDLNTQLDFFDNFGNTLSAPNFDTITIRMVYFVDYLKIKNIFRKS</sequence>
<dbReference type="Pfam" id="PF19313">
    <property type="entry name" value="DUF5916"/>
    <property type="match status" value="1"/>
</dbReference>